<evidence type="ECO:0000313" key="1">
    <source>
        <dbReference type="EMBL" id="KKL88875.1"/>
    </source>
</evidence>
<protein>
    <submittedName>
        <fullName evidence="1">Uncharacterized protein</fullName>
    </submittedName>
</protein>
<reference evidence="1" key="1">
    <citation type="journal article" date="2015" name="Nature">
        <title>Complex archaea that bridge the gap between prokaryotes and eukaryotes.</title>
        <authorList>
            <person name="Spang A."/>
            <person name="Saw J.H."/>
            <person name="Jorgensen S.L."/>
            <person name="Zaremba-Niedzwiedzka K."/>
            <person name="Martijn J."/>
            <person name="Lind A.E."/>
            <person name="van Eijk R."/>
            <person name="Schleper C."/>
            <person name="Guy L."/>
            <person name="Ettema T.J."/>
        </authorList>
    </citation>
    <scope>NUCLEOTIDE SEQUENCE</scope>
</reference>
<comment type="caution">
    <text evidence="1">The sequence shown here is derived from an EMBL/GenBank/DDBJ whole genome shotgun (WGS) entry which is preliminary data.</text>
</comment>
<dbReference type="Pfam" id="PF24175">
    <property type="entry name" value="SU10_adaptor"/>
    <property type="match status" value="1"/>
</dbReference>
<organism evidence="1">
    <name type="scientific">marine sediment metagenome</name>
    <dbReference type="NCBI Taxonomy" id="412755"/>
    <lineage>
        <taxon>unclassified sequences</taxon>
        <taxon>metagenomes</taxon>
        <taxon>ecological metagenomes</taxon>
    </lineage>
</organism>
<name>A0A0F9I4Z5_9ZZZZ</name>
<feature type="non-terminal residue" evidence="1">
    <location>
        <position position="176"/>
    </location>
</feature>
<dbReference type="AlphaFoldDB" id="A0A0F9I4Z5"/>
<gene>
    <name evidence="1" type="ORF">LCGC14_1920300</name>
</gene>
<dbReference type="InterPro" id="IPR056209">
    <property type="entry name" value="SU10_adaptor"/>
</dbReference>
<accession>A0A0F9I4Z5</accession>
<dbReference type="EMBL" id="LAZR01020440">
    <property type="protein sequence ID" value="KKL88875.1"/>
    <property type="molecule type" value="Genomic_DNA"/>
</dbReference>
<sequence length="176" mass="19762">MAESSLSIGFPELQVEVGDFLGYGRTPSWSTAREARIDSIVQSGVRRVYYPPGVSDKISGYEWSWLQPTTTLAVVSGTSDYDLPDDFGRLVGPFHFPAEEYRKPVIEVSVSKILQLRTYSFQTGGPYYVATRFKSSDGSGGQRQEALFFPEPDEAWTMIYEYEAYNSALSDSFPYP</sequence>
<proteinExistence type="predicted"/>